<dbReference type="Proteomes" id="UP001328733">
    <property type="component" value="Unassembled WGS sequence"/>
</dbReference>
<keyword evidence="2" id="KW-1185">Reference proteome</keyword>
<proteinExistence type="predicted"/>
<evidence type="ECO:0000313" key="1">
    <source>
        <dbReference type="EMBL" id="MEG3440179.1"/>
    </source>
</evidence>
<evidence type="ECO:0000313" key="2">
    <source>
        <dbReference type="Proteomes" id="UP001328733"/>
    </source>
</evidence>
<comment type="caution">
    <text evidence="1">The sequence shown here is derived from an EMBL/GenBank/DDBJ whole genome shotgun (WGS) entry which is preliminary data.</text>
</comment>
<reference evidence="1 2" key="1">
    <citation type="submission" date="2024-01" db="EMBL/GenBank/DDBJ databases">
        <title>Genomic insights into the taxonomy and metabolism of the cyanobacterium Pannus brasiliensis CCIBt3594.</title>
        <authorList>
            <person name="Machado M."/>
            <person name="Botero N.B."/>
            <person name="Andreote A.P.D."/>
            <person name="Feitosa A.M.T."/>
            <person name="Popin R."/>
            <person name="Sivonen K."/>
            <person name="Fiore M.F."/>
        </authorList>
    </citation>
    <scope>NUCLEOTIDE SEQUENCE [LARGE SCALE GENOMIC DNA]</scope>
    <source>
        <strain evidence="1 2">CCIBt3594</strain>
    </source>
</reference>
<dbReference type="RefSeq" id="WP_332867649.1">
    <property type="nucleotide sequence ID" value="NZ_JBAFSM010000078.1"/>
</dbReference>
<sequence length="117" mass="13217">MLICAGKKHTNALHKIYYELYQKFPDDLSFLNYINTQAVPLGVAVAVANITDCVPAESIEPQLSEIEKALGDYQKGMRAWTLDDIKKIQPFPIVGQQWLFDIPDNIIQVIQNQNQGV</sequence>
<name>A0AAW9QY02_9CHRO</name>
<dbReference type="AlphaFoldDB" id="A0AAW9QY02"/>
<dbReference type="EMBL" id="JBAFSM010000078">
    <property type="protein sequence ID" value="MEG3440179.1"/>
    <property type="molecule type" value="Genomic_DNA"/>
</dbReference>
<protein>
    <submittedName>
        <fullName evidence="1">Uncharacterized protein</fullName>
    </submittedName>
</protein>
<gene>
    <name evidence="1" type="ORF">V0288_23820</name>
</gene>
<organism evidence="1 2">
    <name type="scientific">Pannus brasiliensis CCIBt3594</name>
    <dbReference type="NCBI Taxonomy" id="1427578"/>
    <lineage>
        <taxon>Bacteria</taxon>
        <taxon>Bacillati</taxon>
        <taxon>Cyanobacteriota</taxon>
        <taxon>Cyanophyceae</taxon>
        <taxon>Oscillatoriophycideae</taxon>
        <taxon>Chroococcales</taxon>
        <taxon>Microcystaceae</taxon>
        <taxon>Pannus</taxon>
    </lineage>
</organism>
<accession>A0AAW9QY02</accession>